<gene>
    <name evidence="2" type="ORF">TWF696_007596</name>
</gene>
<accession>A0AAV9UKM4</accession>
<dbReference type="AlphaFoldDB" id="A0AAV9UKM4"/>
<evidence type="ECO:0000313" key="2">
    <source>
        <dbReference type="EMBL" id="KAK6343943.1"/>
    </source>
</evidence>
<feature type="compositionally biased region" description="Basic and acidic residues" evidence="1">
    <location>
        <begin position="256"/>
        <end position="267"/>
    </location>
</feature>
<evidence type="ECO:0000313" key="3">
    <source>
        <dbReference type="Proteomes" id="UP001375240"/>
    </source>
</evidence>
<organism evidence="2 3">
    <name type="scientific">Orbilia brochopaga</name>
    <dbReference type="NCBI Taxonomy" id="3140254"/>
    <lineage>
        <taxon>Eukaryota</taxon>
        <taxon>Fungi</taxon>
        <taxon>Dikarya</taxon>
        <taxon>Ascomycota</taxon>
        <taxon>Pezizomycotina</taxon>
        <taxon>Orbiliomycetes</taxon>
        <taxon>Orbiliales</taxon>
        <taxon>Orbiliaceae</taxon>
        <taxon>Orbilia</taxon>
    </lineage>
</organism>
<dbReference type="EMBL" id="JAVHNQ010000006">
    <property type="protein sequence ID" value="KAK6343943.1"/>
    <property type="molecule type" value="Genomic_DNA"/>
</dbReference>
<sequence>MRLSARLLDFKMPAVTLSSLKLPLPLRHYNHAQIAAALAVISAVKSQLFFHAKLLQRHSPTLLFLLEHFTPSDNLKRHHWSRFQPYSTHHLQILINVFVGSILDIEQDERVLLAAAQVKQEMLSYIWTDRNVEEVLLRWQVDVRNRWIGRLMLDSYTAEDKSGQRNRYSCRIQEYMEMLALIWHEEVERDYHGVFPEELYPRHGHADSYKNGEEAFYTDEDEVAFSMQANELDDDDDETLKGDEDDGEYRGPSCLKRSDDGTLKYTT</sequence>
<dbReference type="Proteomes" id="UP001375240">
    <property type="component" value="Unassembled WGS sequence"/>
</dbReference>
<reference evidence="2 3" key="1">
    <citation type="submission" date="2019-10" db="EMBL/GenBank/DDBJ databases">
        <authorList>
            <person name="Palmer J.M."/>
        </authorList>
    </citation>
    <scope>NUCLEOTIDE SEQUENCE [LARGE SCALE GENOMIC DNA]</scope>
    <source>
        <strain evidence="2 3">TWF696</strain>
    </source>
</reference>
<protein>
    <submittedName>
        <fullName evidence="2">Uncharacterized protein</fullName>
    </submittedName>
</protein>
<name>A0AAV9UKM4_9PEZI</name>
<feature type="compositionally biased region" description="Acidic residues" evidence="1">
    <location>
        <begin position="231"/>
        <end position="247"/>
    </location>
</feature>
<proteinExistence type="predicted"/>
<comment type="caution">
    <text evidence="2">The sequence shown here is derived from an EMBL/GenBank/DDBJ whole genome shotgun (WGS) entry which is preliminary data.</text>
</comment>
<evidence type="ECO:0000256" key="1">
    <source>
        <dbReference type="SAM" id="MobiDB-lite"/>
    </source>
</evidence>
<feature type="region of interest" description="Disordered" evidence="1">
    <location>
        <begin position="229"/>
        <end position="267"/>
    </location>
</feature>
<keyword evidence="3" id="KW-1185">Reference proteome</keyword>